<feature type="compositionally biased region" description="Polar residues" evidence="11">
    <location>
        <begin position="936"/>
        <end position="947"/>
    </location>
</feature>
<evidence type="ECO:0000256" key="1">
    <source>
        <dbReference type="ARBA" id="ARBA00004586"/>
    </source>
</evidence>
<dbReference type="PANTHER" id="PTHR46980:SF2">
    <property type="entry name" value="TRICALBIN-1-RELATED"/>
    <property type="match status" value="1"/>
</dbReference>
<feature type="domain" description="C2" evidence="13">
    <location>
        <begin position="1096"/>
        <end position="1214"/>
    </location>
</feature>
<keyword evidence="3" id="KW-0597">Phosphoprotein</keyword>
<evidence type="ECO:0000256" key="11">
    <source>
        <dbReference type="SAM" id="MobiDB-lite"/>
    </source>
</evidence>
<dbReference type="InterPro" id="IPR035892">
    <property type="entry name" value="C2_domain_sf"/>
</dbReference>
<keyword evidence="7 12" id="KW-1133">Transmembrane helix</keyword>
<feature type="compositionally biased region" description="Basic and acidic residues" evidence="11">
    <location>
        <begin position="52"/>
        <end position="67"/>
    </location>
</feature>
<sequence length="1500" mass="165437">MAALAQDGDIPPTPAQAQLNGIIAHDEAKHSVPVHSFNPDASPAQKAAVAGHGEDKLKSVKQDEGAGGKEVPVDMGDANIVPTITVEDVDKLAETDPESQSPQPIPGAMPAGPAPVIPDWYKIGWRAVGGLDEPALTEGEEKDKAVLLAFLKEQFYGDWYHNAAIIVFVVIVTHFLTRFHLGWGWLFVVLAFANTYYSTSMTRFRRRARDDIQRELVKTRLMDTHESADWINNFLDRFWLIYEPVLSRTIIASVDQVLSTNCPPFLDSIRLTTFTLGTKAPRIEKVKTYPDSSDDIIMMDWGLSFTPNDVSDMTPKQAKNKVNPKIVLSVRLGKGIAAAAMPILLEDMSFSGLLRLRIKLMTNFPHVQVVDLSFMEKPVIDYVLKPIGGETFGFDIANVPGLSAFIRNMVHATLAPMMYDPNFFTLNIEQMMSGEPLDSAIGVVQVTIHSARGLRNAKLGGGSPDPYVSLSINQRAELARTKYKHNTTNPTWMETKFLLVNSLAESLVLSVFDYNDHRKNSELGFATFDMAKLREDATWEGVEQSVLKDGKEKGLLRFDISFFPVLKPDLTGTEPLPDSKVGIVRLTLHQAKDLDSSKLMSNDLNPLAKVYLGSNPRAIHKTPRFKHTNNPVWESATEFLCSDKATSLIGIQVIDDRDYLKDPVVGFMRVRLEDLLESKKEAGKDWWPLSGCRTGSKLRISAEWKPLNMAGSLHGADQYVPPIGVVRLWLKNAVDVKNVEAALGGKSDPYVRVQINNTTLGRTEVVNNNLNPEWDQIIYIPVHSLKETMMLECMDYQHLTKDRSLGYVELMVSDLAEAADGESPYVSAGKKFREDPIKVDKGVKGKLFYEAEFVPALCVKDIKFTTGSNALQRAAQGNDEADGDNVSDGASIYSSDPDSHGMPDGVTVSLPIGEEKPKKSHRKTKSTDTTNTTATVDSRMTGTTSKSVADADPVNSEPAGDEKSPEVEVPEMSKDELLQHQSGIIVFNVIGGQLQKKARLEVLLDEGYWPAFSTVRARSTNAQWEYIGEGFVKELDFGRVWLRLNEADEGDKDDIIAEWKGDAKAFLEKTLDGPCRYALTDKDDEDKVSSIEIEARYVPVPITLEPRESVNNQGILRVDLLHGRDIRAADRGGKSDPFVVFQLNGQKVYKSQTKKKTLSPDWHEDFIVQVPSRVNSDFTVEVFDWNQIEQAKSLGSANIDLSTLEPFEASELDVNLSHSKHGEKGHVRVRLLFQPEIIAKSRKNTSTFSTAGRAMTQIGHLPVGAGKGVLHGVTGVFRRGNASESDEELSPVKDVGLPTTDLPAGQASHALGSASLVPMNAASLPIPGSNGMTNVPTTEPGTLRVTVIDAKDLSTSDTKPYVVLRVGDKEFKTKHLKSAAPEWLEVFAFICGPSQPKLHAWIYDYKTLGKDKLLGSAEIDIWRHLQPGINGMKEIIVELREGQGQLRLKLDFDATPSPAVRPRGSRSSISSIDSRAPQAPASPSRFSLSRRRGADKDSSD</sequence>
<dbReference type="InterPro" id="IPR037756">
    <property type="entry name" value="C2D_Tricalbin"/>
</dbReference>
<proteinExistence type="predicted"/>
<feature type="compositionally biased region" description="Basic and acidic residues" evidence="11">
    <location>
        <begin position="960"/>
        <end position="972"/>
    </location>
</feature>
<organism evidence="15 16">
    <name type="scientific">Hermanssonia centrifuga</name>
    <dbReference type="NCBI Taxonomy" id="98765"/>
    <lineage>
        <taxon>Eukaryota</taxon>
        <taxon>Fungi</taxon>
        <taxon>Dikarya</taxon>
        <taxon>Basidiomycota</taxon>
        <taxon>Agaricomycotina</taxon>
        <taxon>Agaricomycetes</taxon>
        <taxon>Polyporales</taxon>
        <taxon>Meruliaceae</taxon>
        <taxon>Hermanssonia</taxon>
    </lineage>
</organism>
<dbReference type="InterPro" id="IPR000008">
    <property type="entry name" value="C2_dom"/>
</dbReference>
<evidence type="ECO:0000256" key="10">
    <source>
        <dbReference type="ARBA" id="ARBA00023136"/>
    </source>
</evidence>
<evidence type="ECO:0000256" key="12">
    <source>
        <dbReference type="SAM" id="Phobius"/>
    </source>
</evidence>
<dbReference type="GO" id="GO:0061817">
    <property type="term" value="P:endoplasmic reticulum-plasma membrane tethering"/>
    <property type="evidence" value="ECO:0007669"/>
    <property type="project" value="InterPro"/>
</dbReference>
<dbReference type="CDD" id="cd04040">
    <property type="entry name" value="C2D_Tricalbin-like"/>
    <property type="match status" value="1"/>
</dbReference>
<dbReference type="InterPro" id="IPR056910">
    <property type="entry name" value="TCB1-3_C2"/>
</dbReference>
<feature type="region of interest" description="Disordered" evidence="11">
    <location>
        <begin position="1456"/>
        <end position="1500"/>
    </location>
</feature>
<reference evidence="15 16" key="1">
    <citation type="submission" date="2019-02" db="EMBL/GenBank/DDBJ databases">
        <title>Genome sequencing of the rare red list fungi Phlebia centrifuga.</title>
        <authorList>
            <person name="Buettner E."/>
            <person name="Kellner H."/>
        </authorList>
    </citation>
    <scope>NUCLEOTIDE SEQUENCE [LARGE SCALE GENOMIC DNA]</scope>
    <source>
        <strain evidence="15 16">DSM 108282</strain>
    </source>
</reference>
<feature type="region of interest" description="Disordered" evidence="11">
    <location>
        <begin position="875"/>
        <end position="972"/>
    </location>
</feature>
<dbReference type="EMBL" id="SGPJ01000118">
    <property type="protein sequence ID" value="THG98449.1"/>
    <property type="molecule type" value="Genomic_DNA"/>
</dbReference>
<dbReference type="PANTHER" id="PTHR46980">
    <property type="entry name" value="TRICALBIN-1-RELATED"/>
    <property type="match status" value="1"/>
</dbReference>
<dbReference type="InterPro" id="IPR052455">
    <property type="entry name" value="Tricalbin_domain"/>
</dbReference>
<keyword evidence="2" id="KW-0813">Transport</keyword>
<evidence type="ECO:0000259" key="13">
    <source>
        <dbReference type="PROSITE" id="PS50004"/>
    </source>
</evidence>
<feature type="transmembrane region" description="Helical" evidence="12">
    <location>
        <begin position="182"/>
        <end position="199"/>
    </location>
</feature>
<dbReference type="InterPro" id="IPR031468">
    <property type="entry name" value="SMP_LBD"/>
</dbReference>
<dbReference type="InterPro" id="IPR037762">
    <property type="entry name" value="C2C_Tricalbin"/>
</dbReference>
<evidence type="ECO:0000256" key="5">
    <source>
        <dbReference type="ARBA" id="ARBA00022737"/>
    </source>
</evidence>
<dbReference type="Pfam" id="PF24920">
    <property type="entry name" value="C2_TCB1"/>
    <property type="match status" value="1"/>
</dbReference>
<gene>
    <name evidence="15" type="ORF">EW026_g3735</name>
</gene>
<dbReference type="Pfam" id="PF00168">
    <property type="entry name" value="C2"/>
    <property type="match status" value="5"/>
</dbReference>
<evidence type="ECO:0000259" key="14">
    <source>
        <dbReference type="PROSITE" id="PS51847"/>
    </source>
</evidence>
<feature type="domain" description="SMP-LTD" evidence="14">
    <location>
        <begin position="224"/>
        <end position="429"/>
    </location>
</feature>
<feature type="domain" description="C2" evidence="13">
    <location>
        <begin position="420"/>
        <end position="546"/>
    </location>
</feature>
<dbReference type="InterPro" id="IPR037765">
    <property type="entry name" value="C2B_Tricalbin"/>
</dbReference>
<dbReference type="CDD" id="cd04044">
    <property type="entry name" value="C2A_Tricalbin-like"/>
    <property type="match status" value="1"/>
</dbReference>
<evidence type="ECO:0008006" key="17">
    <source>
        <dbReference type="Google" id="ProtNLM"/>
    </source>
</evidence>
<comment type="subcellular location">
    <subcellularLocation>
        <location evidence="1">Endoplasmic reticulum membrane</location>
    </subcellularLocation>
</comment>
<dbReference type="SUPFAM" id="SSF49562">
    <property type="entry name" value="C2 domain (Calcium/lipid-binding domain, CaLB)"/>
    <property type="match status" value="5"/>
</dbReference>
<comment type="caution">
    <text evidence="15">The sequence shown here is derived from an EMBL/GenBank/DDBJ whole genome shotgun (WGS) entry which is preliminary data.</text>
</comment>
<evidence type="ECO:0000256" key="7">
    <source>
        <dbReference type="ARBA" id="ARBA00022989"/>
    </source>
</evidence>
<dbReference type="CDD" id="cd04045">
    <property type="entry name" value="C2C_Tricalbin-like"/>
    <property type="match status" value="1"/>
</dbReference>
<feature type="region of interest" description="Disordered" evidence="11">
    <location>
        <begin position="21"/>
        <end position="74"/>
    </location>
</feature>
<feature type="compositionally biased region" description="Low complexity" evidence="11">
    <location>
        <begin position="1465"/>
        <end position="1475"/>
    </location>
</feature>
<keyword evidence="8" id="KW-0445">Lipid transport</keyword>
<dbReference type="SMART" id="SM00239">
    <property type="entry name" value="C2"/>
    <property type="match status" value="5"/>
</dbReference>
<evidence type="ECO:0000256" key="6">
    <source>
        <dbReference type="ARBA" id="ARBA00022824"/>
    </source>
</evidence>
<feature type="transmembrane region" description="Helical" evidence="12">
    <location>
        <begin position="159"/>
        <end position="176"/>
    </location>
</feature>
<name>A0A4S4KNX2_9APHY</name>
<dbReference type="Pfam" id="PF25669">
    <property type="entry name" value="SMP_MUG190-like"/>
    <property type="match status" value="1"/>
</dbReference>
<dbReference type="PROSITE" id="PS51847">
    <property type="entry name" value="SMP"/>
    <property type="match status" value="1"/>
</dbReference>
<evidence type="ECO:0000256" key="3">
    <source>
        <dbReference type="ARBA" id="ARBA00022553"/>
    </source>
</evidence>
<feature type="domain" description="C2" evidence="13">
    <location>
        <begin position="1323"/>
        <end position="1436"/>
    </location>
</feature>
<evidence type="ECO:0000313" key="16">
    <source>
        <dbReference type="Proteomes" id="UP000309038"/>
    </source>
</evidence>
<feature type="domain" description="C2" evidence="13">
    <location>
        <begin position="564"/>
        <end position="687"/>
    </location>
</feature>
<keyword evidence="4 12" id="KW-0812">Transmembrane</keyword>
<keyword evidence="9" id="KW-0446">Lipid-binding</keyword>
<dbReference type="InterPro" id="IPR037761">
    <property type="entry name" value="C2A_Tricalbin"/>
</dbReference>
<dbReference type="CDD" id="cd04052">
    <property type="entry name" value="C2B_Tricalbin-like"/>
    <property type="match status" value="1"/>
</dbReference>
<feature type="transmembrane region" description="Helical" evidence="12">
    <location>
        <begin position="326"/>
        <end position="345"/>
    </location>
</feature>
<dbReference type="CDD" id="cd00030">
    <property type="entry name" value="C2"/>
    <property type="match status" value="1"/>
</dbReference>
<keyword evidence="16" id="KW-1185">Reference proteome</keyword>
<evidence type="ECO:0000256" key="4">
    <source>
        <dbReference type="ARBA" id="ARBA00022692"/>
    </source>
</evidence>
<keyword evidence="6" id="KW-0256">Endoplasmic reticulum</keyword>
<keyword evidence="5" id="KW-0677">Repeat</keyword>
<evidence type="ECO:0000313" key="15">
    <source>
        <dbReference type="EMBL" id="THG98449.1"/>
    </source>
</evidence>
<accession>A0A4S4KNX2</accession>
<evidence type="ECO:0000256" key="2">
    <source>
        <dbReference type="ARBA" id="ARBA00022448"/>
    </source>
</evidence>
<dbReference type="CDD" id="cd21678">
    <property type="entry name" value="SMP_TCB"/>
    <property type="match status" value="1"/>
</dbReference>
<evidence type="ECO:0000256" key="9">
    <source>
        <dbReference type="ARBA" id="ARBA00023121"/>
    </source>
</evidence>
<keyword evidence="10 12" id="KW-0472">Membrane</keyword>
<dbReference type="Gene3D" id="2.60.40.150">
    <property type="entry name" value="C2 domain"/>
    <property type="match status" value="5"/>
</dbReference>
<protein>
    <recommendedName>
        <fullName evidence="17">Tricalbin</fullName>
    </recommendedName>
</protein>
<feature type="domain" description="C2" evidence="13">
    <location>
        <begin position="709"/>
        <end position="825"/>
    </location>
</feature>
<evidence type="ECO:0000256" key="8">
    <source>
        <dbReference type="ARBA" id="ARBA00023055"/>
    </source>
</evidence>
<dbReference type="PROSITE" id="PS50004">
    <property type="entry name" value="C2"/>
    <property type="match status" value="5"/>
</dbReference>
<dbReference type="GO" id="GO:0005789">
    <property type="term" value="C:endoplasmic reticulum membrane"/>
    <property type="evidence" value="ECO:0007669"/>
    <property type="project" value="UniProtKB-SubCell"/>
</dbReference>
<dbReference type="Proteomes" id="UP000309038">
    <property type="component" value="Unassembled WGS sequence"/>
</dbReference>
<dbReference type="GO" id="GO:0008289">
    <property type="term" value="F:lipid binding"/>
    <property type="evidence" value="ECO:0007669"/>
    <property type="project" value="UniProtKB-KW"/>
</dbReference>
<dbReference type="GO" id="GO:0006869">
    <property type="term" value="P:lipid transport"/>
    <property type="evidence" value="ECO:0007669"/>
    <property type="project" value="UniProtKB-KW"/>
</dbReference>